<evidence type="ECO:0000313" key="8">
    <source>
        <dbReference type="EMBL" id="KAJ8437884.1"/>
    </source>
</evidence>
<evidence type="ECO:0000256" key="1">
    <source>
        <dbReference type="ARBA" id="ARBA00004127"/>
    </source>
</evidence>
<evidence type="ECO:0000256" key="3">
    <source>
        <dbReference type="ARBA" id="ARBA00022729"/>
    </source>
</evidence>
<dbReference type="Proteomes" id="UP001153076">
    <property type="component" value="Unassembled WGS sequence"/>
</dbReference>
<keyword evidence="5 7" id="KW-0472">Membrane</keyword>
<dbReference type="InterPro" id="IPR009606">
    <property type="entry name" value="DEAL/Modifying_wall_lignin1/2"/>
</dbReference>
<evidence type="ECO:0000256" key="6">
    <source>
        <dbReference type="ARBA" id="ARBA00029467"/>
    </source>
</evidence>
<evidence type="ECO:0000313" key="9">
    <source>
        <dbReference type="Proteomes" id="UP001153076"/>
    </source>
</evidence>
<dbReference type="PANTHER" id="PTHR31769">
    <property type="entry name" value="OS07G0462200 PROTEIN-RELATED"/>
    <property type="match status" value="1"/>
</dbReference>
<name>A0A9Q1K6R1_9CARY</name>
<keyword evidence="9" id="KW-1185">Reference proteome</keyword>
<feature type="transmembrane region" description="Helical" evidence="7">
    <location>
        <begin position="102"/>
        <end position="123"/>
    </location>
</feature>
<gene>
    <name evidence="8" type="ORF">Cgig2_031400</name>
</gene>
<dbReference type="EMBL" id="JAKOGI010000275">
    <property type="protein sequence ID" value="KAJ8437884.1"/>
    <property type="molecule type" value="Genomic_DNA"/>
</dbReference>
<keyword evidence="2 7" id="KW-0812">Transmembrane</keyword>
<evidence type="ECO:0000256" key="4">
    <source>
        <dbReference type="ARBA" id="ARBA00022989"/>
    </source>
</evidence>
<comment type="subcellular location">
    <subcellularLocation>
        <location evidence="1">Endomembrane system</location>
        <topology evidence="1">Multi-pass membrane protein</topology>
    </subcellularLocation>
</comment>
<feature type="transmembrane region" description="Helical" evidence="7">
    <location>
        <begin position="58"/>
        <end position="81"/>
    </location>
</feature>
<keyword evidence="4 7" id="KW-1133">Transmembrane helix</keyword>
<evidence type="ECO:0000256" key="5">
    <source>
        <dbReference type="ARBA" id="ARBA00023136"/>
    </source>
</evidence>
<dbReference type="OrthoDB" id="1667348at2759"/>
<keyword evidence="3" id="KW-0732">Signal</keyword>
<protein>
    <submittedName>
        <fullName evidence="8">Uncharacterized protein</fullName>
    </submittedName>
</protein>
<feature type="transmembrane region" description="Helical" evidence="7">
    <location>
        <begin position="7"/>
        <end position="28"/>
    </location>
</feature>
<dbReference type="GO" id="GO:0012505">
    <property type="term" value="C:endomembrane system"/>
    <property type="evidence" value="ECO:0007669"/>
    <property type="project" value="UniProtKB-SubCell"/>
</dbReference>
<dbReference type="InterPro" id="IPR052222">
    <property type="entry name" value="DESIGUAL"/>
</dbReference>
<organism evidence="8 9">
    <name type="scientific">Carnegiea gigantea</name>
    <dbReference type="NCBI Taxonomy" id="171969"/>
    <lineage>
        <taxon>Eukaryota</taxon>
        <taxon>Viridiplantae</taxon>
        <taxon>Streptophyta</taxon>
        <taxon>Embryophyta</taxon>
        <taxon>Tracheophyta</taxon>
        <taxon>Spermatophyta</taxon>
        <taxon>Magnoliopsida</taxon>
        <taxon>eudicotyledons</taxon>
        <taxon>Gunneridae</taxon>
        <taxon>Pentapetalae</taxon>
        <taxon>Caryophyllales</taxon>
        <taxon>Cactineae</taxon>
        <taxon>Cactaceae</taxon>
        <taxon>Cactoideae</taxon>
        <taxon>Echinocereeae</taxon>
        <taxon>Carnegiea</taxon>
    </lineage>
</organism>
<reference evidence="8" key="1">
    <citation type="submission" date="2022-04" db="EMBL/GenBank/DDBJ databases">
        <title>Carnegiea gigantea Genome sequencing and assembly v2.</title>
        <authorList>
            <person name="Copetti D."/>
            <person name="Sanderson M.J."/>
            <person name="Burquez A."/>
            <person name="Wojciechowski M.F."/>
        </authorList>
    </citation>
    <scope>NUCLEOTIDE SEQUENCE</scope>
    <source>
        <strain evidence="8">SGP5-SGP5p</strain>
        <tissue evidence="8">Aerial part</tissue>
    </source>
</reference>
<dbReference type="Pfam" id="PF06749">
    <property type="entry name" value="DUF1218"/>
    <property type="match status" value="1"/>
</dbReference>
<sequence length="181" mass="19837">MARMARTIGPLICIFFMVMDIIAGILSIQADVAQNREKHIRVWIFECRQPSLEAYKLGLAACVLLAMAHVLANVLGGCVCIRSREEYYQSSPNRQLAAGSLILSWFVLSIAFSLLVVGTVANARPENTCGFSHRHVFVVGGILCFIHGFFLVAYYVGATASAAEEEYFRSQRPSGPPPLPA</sequence>
<dbReference type="AlphaFoldDB" id="A0A9Q1K6R1"/>
<feature type="transmembrane region" description="Helical" evidence="7">
    <location>
        <begin position="135"/>
        <end position="156"/>
    </location>
</feature>
<comment type="similarity">
    <text evidence="6">Belongs to the DESIGUAL family.</text>
</comment>
<evidence type="ECO:0000256" key="2">
    <source>
        <dbReference type="ARBA" id="ARBA00022692"/>
    </source>
</evidence>
<proteinExistence type="inferred from homology"/>
<accession>A0A9Q1K6R1</accession>
<comment type="caution">
    <text evidence="8">The sequence shown here is derived from an EMBL/GenBank/DDBJ whole genome shotgun (WGS) entry which is preliminary data.</text>
</comment>
<evidence type="ECO:0000256" key="7">
    <source>
        <dbReference type="SAM" id="Phobius"/>
    </source>
</evidence>